<name>A0A7Z0WZS1_9BACI</name>
<keyword evidence="1" id="KW-1133">Transmembrane helix</keyword>
<protein>
    <submittedName>
        <fullName evidence="2">Uncharacterized protein</fullName>
    </submittedName>
</protein>
<evidence type="ECO:0000313" key="3">
    <source>
        <dbReference type="Proteomes" id="UP000185604"/>
    </source>
</evidence>
<reference evidence="2 3" key="1">
    <citation type="journal article" date="2016" name="Front. Microbiol.">
        <title>High-Level Heat Resistance of Spores of Bacillus amyloliquefaciens and Bacillus licheniformis Results from the Presence of a spoVA Operon in a Tn1546 Transposon.</title>
        <authorList>
            <person name="Berendsen E.M."/>
            <person name="Koning R.A."/>
            <person name="Boekhorst J."/>
            <person name="de Jong A."/>
            <person name="Kuipers O.P."/>
            <person name="Wells-Bennik M.H."/>
        </authorList>
    </citation>
    <scope>NUCLEOTIDE SEQUENCE [LARGE SCALE GENOMIC DNA]</scope>
    <source>
        <strain evidence="2 3">B4121</strain>
    </source>
</reference>
<keyword evidence="1" id="KW-0472">Membrane</keyword>
<dbReference type="AlphaFoldDB" id="A0A7Z0WZS1"/>
<comment type="caution">
    <text evidence="2">The sequence shown here is derived from an EMBL/GenBank/DDBJ whole genome shotgun (WGS) entry which is preliminary data.</text>
</comment>
<dbReference type="EMBL" id="LKPO01000008">
    <property type="protein sequence ID" value="OLF96092.1"/>
    <property type="molecule type" value="Genomic_DNA"/>
</dbReference>
<organism evidence="2 3">
    <name type="scientific">Bacillus paralicheniformis</name>
    <dbReference type="NCBI Taxonomy" id="1648923"/>
    <lineage>
        <taxon>Bacteria</taxon>
        <taxon>Bacillati</taxon>
        <taxon>Bacillota</taxon>
        <taxon>Bacilli</taxon>
        <taxon>Bacillales</taxon>
        <taxon>Bacillaceae</taxon>
        <taxon>Bacillus</taxon>
    </lineage>
</organism>
<dbReference type="Proteomes" id="UP000185604">
    <property type="component" value="Unassembled WGS sequence"/>
</dbReference>
<sequence>MAIRSFILSVLSSYVISSAFFPLSCTLVKFQVLGRFLHKNEAAGAD</sequence>
<accession>A0A7Z0WZS1</accession>
<proteinExistence type="predicted"/>
<evidence type="ECO:0000313" key="2">
    <source>
        <dbReference type="EMBL" id="OLF96092.1"/>
    </source>
</evidence>
<evidence type="ECO:0000256" key="1">
    <source>
        <dbReference type="SAM" id="Phobius"/>
    </source>
</evidence>
<keyword evidence="1" id="KW-0812">Transmembrane</keyword>
<feature type="transmembrane region" description="Helical" evidence="1">
    <location>
        <begin position="6"/>
        <end position="30"/>
    </location>
</feature>
<gene>
    <name evidence="2" type="ORF">B4121_1654</name>
</gene>